<keyword evidence="7" id="KW-0807">Transducer</keyword>
<evidence type="ECO:0000256" key="6">
    <source>
        <dbReference type="ARBA" id="ARBA00023170"/>
    </source>
</evidence>
<dbReference type="GO" id="GO:0035556">
    <property type="term" value="P:intracellular signal transduction"/>
    <property type="evidence" value="ECO:0007669"/>
    <property type="project" value="InterPro"/>
</dbReference>
<reference evidence="13" key="1">
    <citation type="submission" date="2017-01" db="EMBL/GenBank/DDBJ databases">
        <title>Comparative genomics of anhydrobiosis in the tardigrade Hypsibius dujardini.</title>
        <authorList>
            <person name="Yoshida Y."/>
            <person name="Koutsovoulos G."/>
            <person name="Laetsch D."/>
            <person name="Stevens L."/>
            <person name="Kumar S."/>
            <person name="Horikawa D."/>
            <person name="Ishino K."/>
            <person name="Komine S."/>
            <person name="Tomita M."/>
            <person name="Blaxter M."/>
            <person name="Arakawa K."/>
        </authorList>
    </citation>
    <scope>NUCLEOTIDE SEQUENCE [LARGE SCALE GENOMIC DNA]</scope>
    <source>
        <strain evidence="13">Z151</strain>
    </source>
</reference>
<keyword evidence="6" id="KW-0675">Receptor</keyword>
<keyword evidence="8" id="KW-0844">Vision</keyword>
<keyword evidence="3 9" id="KW-1133">Transmembrane helix</keyword>
<organism evidence="12 13">
    <name type="scientific">Hypsibius exemplaris</name>
    <name type="common">Freshwater tardigrade</name>
    <dbReference type="NCBI Taxonomy" id="2072580"/>
    <lineage>
        <taxon>Eukaryota</taxon>
        <taxon>Metazoa</taxon>
        <taxon>Ecdysozoa</taxon>
        <taxon>Tardigrada</taxon>
        <taxon>Eutardigrada</taxon>
        <taxon>Parachela</taxon>
        <taxon>Hypsibioidea</taxon>
        <taxon>Hypsibiidae</taxon>
        <taxon>Hypsibius</taxon>
    </lineage>
</organism>
<dbReference type="OrthoDB" id="9946711at2759"/>
<dbReference type="GO" id="GO:0004435">
    <property type="term" value="F:phosphatidylinositol-4,5-bisphosphate phospholipase C activity"/>
    <property type="evidence" value="ECO:0007669"/>
    <property type="project" value="InterPro"/>
</dbReference>
<feature type="transmembrane region" description="Helical" evidence="9">
    <location>
        <begin position="145"/>
        <end position="163"/>
    </location>
</feature>
<dbReference type="AlphaFoldDB" id="A0A9X6RLH2"/>
<name>A0A9X6RLH2_HYPEX</name>
<evidence type="ECO:0000256" key="3">
    <source>
        <dbReference type="ARBA" id="ARBA00022989"/>
    </source>
</evidence>
<dbReference type="InterPro" id="IPR050125">
    <property type="entry name" value="GPCR_opsins"/>
</dbReference>
<comment type="caution">
    <text evidence="12">The sequence shown here is derived from an EMBL/GenBank/DDBJ whole genome shotgun (WGS) entry which is preliminary data.</text>
</comment>
<dbReference type="InterPro" id="IPR001711">
    <property type="entry name" value="PLipase_C_Pinositol-sp_Y"/>
</dbReference>
<dbReference type="EMBL" id="MTYJ01000267">
    <property type="protein sequence ID" value="OWA52413.1"/>
    <property type="molecule type" value="Genomic_DNA"/>
</dbReference>
<dbReference type="GO" id="GO:0006629">
    <property type="term" value="P:lipid metabolic process"/>
    <property type="evidence" value="ECO:0007669"/>
    <property type="project" value="InterPro"/>
</dbReference>
<feature type="domain" description="G-protein coupled receptors family 1 profile" evidence="11">
    <location>
        <begin position="44"/>
        <end position="295"/>
    </location>
</feature>
<feature type="transmembrane region" description="Helical" evidence="9">
    <location>
        <begin position="246"/>
        <end position="266"/>
    </location>
</feature>
<feature type="transmembrane region" description="Helical" evidence="9">
    <location>
        <begin position="196"/>
        <end position="216"/>
    </location>
</feature>
<dbReference type="PROSITE" id="PS50008">
    <property type="entry name" value="PIPLC_Y_DOMAIN"/>
    <property type="match status" value="1"/>
</dbReference>
<evidence type="ECO:0000259" key="10">
    <source>
        <dbReference type="PROSITE" id="PS50008"/>
    </source>
</evidence>
<keyword evidence="2 9" id="KW-0812">Transmembrane</keyword>
<dbReference type="CDD" id="cd00637">
    <property type="entry name" value="7tm_classA_rhodopsin-like"/>
    <property type="match status" value="1"/>
</dbReference>
<feature type="transmembrane region" description="Helical" evidence="9">
    <location>
        <begin position="29"/>
        <end position="51"/>
    </location>
</feature>
<dbReference type="Gene3D" id="1.20.1070.10">
    <property type="entry name" value="Rhodopsin 7-helix transmembrane proteins"/>
    <property type="match status" value="1"/>
</dbReference>
<keyword evidence="8" id="KW-0716">Sensory transduction</keyword>
<dbReference type="GO" id="GO:0007601">
    <property type="term" value="P:visual perception"/>
    <property type="evidence" value="ECO:0007669"/>
    <property type="project" value="UniProtKB-KW"/>
</dbReference>
<evidence type="ECO:0000256" key="4">
    <source>
        <dbReference type="ARBA" id="ARBA00023040"/>
    </source>
</evidence>
<evidence type="ECO:0000256" key="8">
    <source>
        <dbReference type="ARBA" id="ARBA00023305"/>
    </source>
</evidence>
<proteinExistence type="predicted"/>
<dbReference type="InterPro" id="IPR000276">
    <property type="entry name" value="GPCR_Rhodpsn"/>
</dbReference>
<dbReference type="GO" id="GO:0004930">
    <property type="term" value="F:G protein-coupled receptor activity"/>
    <property type="evidence" value="ECO:0007669"/>
    <property type="project" value="UniProtKB-KW"/>
</dbReference>
<evidence type="ECO:0000256" key="5">
    <source>
        <dbReference type="ARBA" id="ARBA00023136"/>
    </source>
</evidence>
<keyword evidence="13" id="KW-1185">Reference proteome</keyword>
<dbReference type="GO" id="GO:0016020">
    <property type="term" value="C:membrane"/>
    <property type="evidence" value="ECO:0007669"/>
    <property type="project" value="UniProtKB-SubCell"/>
</dbReference>
<dbReference type="InterPro" id="IPR017452">
    <property type="entry name" value="GPCR_Rhodpsn_7TM"/>
</dbReference>
<evidence type="ECO:0000256" key="7">
    <source>
        <dbReference type="ARBA" id="ARBA00023224"/>
    </source>
</evidence>
<gene>
    <name evidence="12" type="ORF">BV898_16870</name>
</gene>
<accession>A0A9X6RLH2</accession>
<evidence type="ECO:0000259" key="11">
    <source>
        <dbReference type="PROSITE" id="PS50262"/>
    </source>
</evidence>
<protein>
    <recommendedName>
        <fullName evidence="14">G-protein coupled receptors family 1 profile domain-containing protein</fullName>
    </recommendedName>
</protein>
<evidence type="ECO:0000256" key="2">
    <source>
        <dbReference type="ARBA" id="ARBA00022692"/>
    </source>
</evidence>
<evidence type="ECO:0000256" key="1">
    <source>
        <dbReference type="ARBA" id="ARBA00004141"/>
    </source>
</evidence>
<dbReference type="Proteomes" id="UP000192578">
    <property type="component" value="Unassembled WGS sequence"/>
</dbReference>
<feature type="domain" description="PI-PLC Y-box" evidence="10">
    <location>
        <begin position="170"/>
        <end position="188"/>
    </location>
</feature>
<evidence type="ECO:0000313" key="12">
    <source>
        <dbReference type="EMBL" id="OWA52413.1"/>
    </source>
</evidence>
<evidence type="ECO:0008006" key="14">
    <source>
        <dbReference type="Google" id="ProtNLM"/>
    </source>
</evidence>
<dbReference type="PROSITE" id="PS50262">
    <property type="entry name" value="G_PROTEIN_RECEP_F1_2"/>
    <property type="match status" value="1"/>
</dbReference>
<sequence length="301" mass="33195">MNVTQALQNASSNGSQIAHSESLLFPLTVWMAIGLVVNGLGTLGNGILLTATLTYRPLRSASNWPLMAHNIALDLIMSLISNPGAIAVTFDAYRQPLTLTFCRLWAPIRFLTQSVCTWSHCALAVNRFLAIVSPKHYKRLVTRKAILAGIFFPWIIGGSVVLFPTTGLVSRFVPDSTWAVGCQLVSNNPGFETYRVLMNVYVPLIISGICYVLVMVNAKIALHVRVGQVTPLVDRNARNRYETSKVLLLCFVWYFSPNLAANIFYMKQSQRPPPFMVLIGKGLQCVISAVNPVRKSGCLHS</sequence>
<dbReference type="Pfam" id="PF00001">
    <property type="entry name" value="7tm_1"/>
    <property type="match status" value="1"/>
</dbReference>
<keyword evidence="5 9" id="KW-0472">Membrane</keyword>
<evidence type="ECO:0000313" key="13">
    <source>
        <dbReference type="Proteomes" id="UP000192578"/>
    </source>
</evidence>
<keyword evidence="4" id="KW-0297">G-protein coupled receptor</keyword>
<dbReference type="SUPFAM" id="SSF81321">
    <property type="entry name" value="Family A G protein-coupled receptor-like"/>
    <property type="match status" value="1"/>
</dbReference>
<dbReference type="PANTHER" id="PTHR24240">
    <property type="entry name" value="OPSIN"/>
    <property type="match status" value="1"/>
</dbReference>
<evidence type="ECO:0000256" key="9">
    <source>
        <dbReference type="SAM" id="Phobius"/>
    </source>
</evidence>
<comment type="subcellular location">
    <subcellularLocation>
        <location evidence="1">Membrane</location>
        <topology evidence="1">Multi-pass membrane protein</topology>
    </subcellularLocation>
</comment>